<protein>
    <recommendedName>
        <fullName evidence="3">Galectin</fullName>
    </recommendedName>
</protein>
<sequence>YEGREILFNKVSPLHTDTQDPPYSWAVLAAFGTTTSVEMRLPQLNLRVAFNPGDLLAIRGRVLKHSTTHWDAGQRIVIPHFTH</sequence>
<feature type="non-terminal residue" evidence="1">
    <location>
        <position position="1"/>
    </location>
</feature>
<dbReference type="Proteomes" id="UP000076532">
    <property type="component" value="Unassembled WGS sequence"/>
</dbReference>
<dbReference type="AlphaFoldDB" id="A0A166D875"/>
<evidence type="ECO:0008006" key="3">
    <source>
        <dbReference type="Google" id="ProtNLM"/>
    </source>
</evidence>
<keyword evidence="2" id="KW-1185">Reference proteome</keyword>
<dbReference type="EMBL" id="KV417617">
    <property type="protein sequence ID" value="KZP14426.1"/>
    <property type="molecule type" value="Genomic_DNA"/>
</dbReference>
<dbReference type="Gene3D" id="3.60.130.30">
    <property type="match status" value="1"/>
</dbReference>
<evidence type="ECO:0000313" key="2">
    <source>
        <dbReference type="Proteomes" id="UP000076532"/>
    </source>
</evidence>
<gene>
    <name evidence="1" type="ORF">FIBSPDRAFT_689361</name>
</gene>
<reference evidence="1 2" key="1">
    <citation type="journal article" date="2016" name="Mol. Biol. Evol.">
        <title>Comparative Genomics of Early-Diverging Mushroom-Forming Fungi Provides Insights into the Origins of Lignocellulose Decay Capabilities.</title>
        <authorList>
            <person name="Nagy L.G."/>
            <person name="Riley R."/>
            <person name="Tritt A."/>
            <person name="Adam C."/>
            <person name="Daum C."/>
            <person name="Floudas D."/>
            <person name="Sun H."/>
            <person name="Yadav J.S."/>
            <person name="Pangilinan J."/>
            <person name="Larsson K.H."/>
            <person name="Matsuura K."/>
            <person name="Barry K."/>
            <person name="Labutti K."/>
            <person name="Kuo R."/>
            <person name="Ohm R.A."/>
            <person name="Bhattacharya S.S."/>
            <person name="Shirouzu T."/>
            <person name="Yoshinaga Y."/>
            <person name="Martin F.M."/>
            <person name="Grigoriev I.V."/>
            <person name="Hibbett D.S."/>
        </authorList>
    </citation>
    <scope>NUCLEOTIDE SEQUENCE [LARGE SCALE GENOMIC DNA]</scope>
    <source>
        <strain evidence="1 2">CBS 109695</strain>
    </source>
</reference>
<accession>A0A166D875</accession>
<organism evidence="1 2">
    <name type="scientific">Athelia psychrophila</name>
    <dbReference type="NCBI Taxonomy" id="1759441"/>
    <lineage>
        <taxon>Eukaryota</taxon>
        <taxon>Fungi</taxon>
        <taxon>Dikarya</taxon>
        <taxon>Basidiomycota</taxon>
        <taxon>Agaricomycotina</taxon>
        <taxon>Agaricomycetes</taxon>
        <taxon>Agaricomycetidae</taxon>
        <taxon>Atheliales</taxon>
        <taxon>Atheliaceae</taxon>
        <taxon>Athelia</taxon>
    </lineage>
</organism>
<name>A0A166D875_9AGAM</name>
<proteinExistence type="predicted"/>
<feature type="non-terminal residue" evidence="1">
    <location>
        <position position="83"/>
    </location>
</feature>
<evidence type="ECO:0000313" key="1">
    <source>
        <dbReference type="EMBL" id="KZP14426.1"/>
    </source>
</evidence>
<dbReference type="OrthoDB" id="2685384at2759"/>